<dbReference type="Proteomes" id="UP000275846">
    <property type="component" value="Unassembled WGS sequence"/>
</dbReference>
<evidence type="ECO:0000313" key="2">
    <source>
        <dbReference type="EMBL" id="VDM06098.1"/>
    </source>
</evidence>
<organism evidence="4">
    <name type="scientific">Schistocephalus solidus</name>
    <name type="common">Tapeworm</name>
    <dbReference type="NCBI Taxonomy" id="70667"/>
    <lineage>
        <taxon>Eukaryota</taxon>
        <taxon>Metazoa</taxon>
        <taxon>Spiralia</taxon>
        <taxon>Lophotrochozoa</taxon>
        <taxon>Platyhelminthes</taxon>
        <taxon>Cestoda</taxon>
        <taxon>Eucestoda</taxon>
        <taxon>Diphyllobothriidea</taxon>
        <taxon>Diphyllobothriidae</taxon>
        <taxon>Schistocephalus</taxon>
    </lineage>
</organism>
<evidence type="ECO:0000256" key="1">
    <source>
        <dbReference type="SAM" id="SignalP"/>
    </source>
</evidence>
<evidence type="ECO:0000313" key="3">
    <source>
        <dbReference type="Proteomes" id="UP000275846"/>
    </source>
</evidence>
<keyword evidence="3" id="KW-1185">Reference proteome</keyword>
<gene>
    <name evidence="2" type="ORF">SSLN_LOCUS19712</name>
</gene>
<dbReference type="WBParaSite" id="SSLN_0002044601-mRNA-1">
    <property type="protein sequence ID" value="SSLN_0002044601-mRNA-1"/>
    <property type="gene ID" value="SSLN_0002044601"/>
</dbReference>
<sequence>MLPFLIITILVAVLYRKRLAKKVWIAGGSSTSPPDMMKLVDTAQPRYDL</sequence>
<evidence type="ECO:0000313" key="4">
    <source>
        <dbReference type="WBParaSite" id="SSLN_0002044601-mRNA-1"/>
    </source>
</evidence>
<accession>A0A183TTB4</accession>
<dbReference type="OrthoDB" id="6249958at2759"/>
<reference evidence="4" key="1">
    <citation type="submission" date="2016-06" db="UniProtKB">
        <authorList>
            <consortium name="WormBaseParasite"/>
        </authorList>
    </citation>
    <scope>IDENTIFICATION</scope>
</reference>
<dbReference type="AlphaFoldDB" id="A0A183TTB4"/>
<protein>
    <submittedName>
        <fullName evidence="4">BatA domain-containing protein</fullName>
    </submittedName>
</protein>
<name>A0A183TTB4_SCHSO</name>
<reference evidence="2 3" key="2">
    <citation type="submission" date="2018-11" db="EMBL/GenBank/DDBJ databases">
        <authorList>
            <consortium name="Pathogen Informatics"/>
        </authorList>
    </citation>
    <scope>NUCLEOTIDE SEQUENCE [LARGE SCALE GENOMIC DNA]</scope>
    <source>
        <strain evidence="2 3">NST_G2</strain>
    </source>
</reference>
<keyword evidence="1" id="KW-0732">Signal</keyword>
<dbReference type="EMBL" id="UYSU01048858">
    <property type="protein sequence ID" value="VDM06098.1"/>
    <property type="molecule type" value="Genomic_DNA"/>
</dbReference>
<feature type="chain" id="PRO_5043141636" evidence="1">
    <location>
        <begin position="21"/>
        <end position="49"/>
    </location>
</feature>
<feature type="signal peptide" evidence="1">
    <location>
        <begin position="1"/>
        <end position="20"/>
    </location>
</feature>
<proteinExistence type="predicted"/>